<accession>A0A8S2QI49</accession>
<dbReference type="AlphaFoldDB" id="A0A8S2QI49"/>
<dbReference type="Proteomes" id="UP000681722">
    <property type="component" value="Unassembled WGS sequence"/>
</dbReference>
<reference evidence="1" key="1">
    <citation type="submission" date="2021-02" db="EMBL/GenBank/DDBJ databases">
        <authorList>
            <person name="Nowell W R."/>
        </authorList>
    </citation>
    <scope>NUCLEOTIDE SEQUENCE</scope>
</reference>
<evidence type="ECO:0000313" key="1">
    <source>
        <dbReference type="EMBL" id="CAF4113403.1"/>
    </source>
</evidence>
<organism evidence="1 2">
    <name type="scientific">Didymodactylos carnosus</name>
    <dbReference type="NCBI Taxonomy" id="1234261"/>
    <lineage>
        <taxon>Eukaryota</taxon>
        <taxon>Metazoa</taxon>
        <taxon>Spiralia</taxon>
        <taxon>Gnathifera</taxon>
        <taxon>Rotifera</taxon>
        <taxon>Eurotatoria</taxon>
        <taxon>Bdelloidea</taxon>
        <taxon>Philodinida</taxon>
        <taxon>Philodinidae</taxon>
        <taxon>Didymodactylos</taxon>
    </lineage>
</organism>
<protein>
    <submittedName>
        <fullName evidence="1">Uncharacterized protein</fullName>
    </submittedName>
</protein>
<gene>
    <name evidence="1" type="ORF">SRO942_LOCUS28816</name>
</gene>
<feature type="non-terminal residue" evidence="1">
    <location>
        <position position="69"/>
    </location>
</feature>
<name>A0A8S2QI49_9BILA</name>
<evidence type="ECO:0000313" key="2">
    <source>
        <dbReference type="Proteomes" id="UP000681722"/>
    </source>
</evidence>
<proteinExistence type="predicted"/>
<comment type="caution">
    <text evidence="1">The sequence shown here is derived from an EMBL/GenBank/DDBJ whole genome shotgun (WGS) entry which is preliminary data.</text>
</comment>
<sequence>MTSIMDRHAEGKATTVKDIQQAIVDTYQEYIGYWPIYYLMHDKMKLSYGLLKDSAKLTDDADRIKRIQQ</sequence>
<dbReference type="EMBL" id="CAJOBC010035483">
    <property type="protein sequence ID" value="CAF4113403.1"/>
    <property type="molecule type" value="Genomic_DNA"/>
</dbReference>